<keyword evidence="2" id="KW-1185">Reference proteome</keyword>
<name>F3YW19_DESAF</name>
<dbReference type="AlphaFoldDB" id="F3YW19"/>
<proteinExistence type="predicted"/>
<dbReference type="KEGG" id="daf:Desaf_0697"/>
<dbReference type="Pfam" id="PF10948">
    <property type="entry name" value="DUF2635"/>
    <property type="match status" value="1"/>
</dbReference>
<dbReference type="InterPro" id="IPR024400">
    <property type="entry name" value="DUF2635"/>
</dbReference>
<dbReference type="Proteomes" id="UP000007844">
    <property type="component" value="Chromosome"/>
</dbReference>
<reference evidence="1 2" key="1">
    <citation type="journal article" date="2011" name="J. Bacteriol.">
        <title>Genome sequence of the mercury-methylating and pleomorphic Desulfovibrio africanus Strain Walvis Bay.</title>
        <authorList>
            <person name="Brown S.D."/>
            <person name="Wall J.D."/>
            <person name="Kucken A.M."/>
            <person name="Gilmour C.C."/>
            <person name="Podar M."/>
            <person name="Brandt C.C."/>
            <person name="Teshima H."/>
            <person name="Detter J.C."/>
            <person name="Han C.S."/>
            <person name="Land M.L."/>
            <person name="Lucas S."/>
            <person name="Han J."/>
            <person name="Pennacchio L."/>
            <person name="Nolan M."/>
            <person name="Pitluck S."/>
            <person name="Woyke T."/>
            <person name="Goodwin L."/>
            <person name="Palumbo A.V."/>
            <person name="Elias D.A."/>
        </authorList>
    </citation>
    <scope>NUCLEOTIDE SEQUENCE [LARGE SCALE GENOMIC DNA]</scope>
    <source>
        <strain evidence="1 2">Walvis Bay</strain>
    </source>
</reference>
<sequence>MSKNNSVFVRPRVGLQVRDQRGQVIPAEGVALPRTGYVLRRIKEGDLVEVVAGASSAGVMPEPKPRKGK</sequence>
<dbReference type="EMBL" id="CP003221">
    <property type="protein sequence ID" value="EGJ49049.1"/>
    <property type="molecule type" value="Genomic_DNA"/>
</dbReference>
<accession>F3YW19</accession>
<dbReference type="HOGENOM" id="CLU_2769013_0_0_7"/>
<dbReference type="RefSeq" id="WP_014258885.1">
    <property type="nucleotide sequence ID" value="NC_016629.1"/>
</dbReference>
<evidence type="ECO:0000313" key="2">
    <source>
        <dbReference type="Proteomes" id="UP000007844"/>
    </source>
</evidence>
<gene>
    <name evidence="1" type="ORF">Desaf_0697</name>
</gene>
<evidence type="ECO:0000313" key="1">
    <source>
        <dbReference type="EMBL" id="EGJ49049.1"/>
    </source>
</evidence>
<dbReference type="STRING" id="690850.Desaf_0697"/>
<organism evidence="1 2">
    <name type="scientific">Desulfocurvibacter africanus subsp. africanus str. Walvis Bay</name>
    <dbReference type="NCBI Taxonomy" id="690850"/>
    <lineage>
        <taxon>Bacteria</taxon>
        <taxon>Pseudomonadati</taxon>
        <taxon>Thermodesulfobacteriota</taxon>
        <taxon>Desulfovibrionia</taxon>
        <taxon>Desulfovibrionales</taxon>
        <taxon>Desulfovibrionaceae</taxon>
        <taxon>Desulfocurvibacter</taxon>
    </lineage>
</organism>
<protein>
    <submittedName>
        <fullName evidence="1">Uncharacterized protein</fullName>
    </submittedName>
</protein>